<organism evidence="1 2">
    <name type="scientific">Microthlaspi erraticum</name>
    <dbReference type="NCBI Taxonomy" id="1685480"/>
    <lineage>
        <taxon>Eukaryota</taxon>
        <taxon>Viridiplantae</taxon>
        <taxon>Streptophyta</taxon>
        <taxon>Embryophyta</taxon>
        <taxon>Tracheophyta</taxon>
        <taxon>Spermatophyta</taxon>
        <taxon>Magnoliopsida</taxon>
        <taxon>eudicotyledons</taxon>
        <taxon>Gunneridae</taxon>
        <taxon>Pentapetalae</taxon>
        <taxon>rosids</taxon>
        <taxon>malvids</taxon>
        <taxon>Brassicales</taxon>
        <taxon>Brassicaceae</taxon>
        <taxon>Coluteocarpeae</taxon>
        <taxon>Microthlaspi</taxon>
    </lineage>
</organism>
<reference evidence="1" key="1">
    <citation type="submission" date="2020-01" db="EMBL/GenBank/DDBJ databases">
        <authorList>
            <person name="Mishra B."/>
        </authorList>
    </citation>
    <scope>NUCLEOTIDE SEQUENCE [LARGE SCALE GENOMIC DNA]</scope>
</reference>
<name>A0A6D2K9Q9_9BRAS</name>
<evidence type="ECO:0000313" key="2">
    <source>
        <dbReference type="Proteomes" id="UP000467841"/>
    </source>
</evidence>
<sequence length="156" mass="18156">MKRLKQSSFALLLMTSHKLTMKHADSKEWRKDMSEEIEMIEKNKTWKLVGMPEKKNNVIIREVEEKSRHEIMKSPKPPSLPEKSLKPSFFYGHCKPSRSRPVVVYGGLFSNRQSLSPIMVGYVVMKRLSDFLSLLERIGKVGYDYLTEIFRFLCAG</sequence>
<keyword evidence="2" id="KW-1185">Reference proteome</keyword>
<accession>A0A6D2K9Q9</accession>
<dbReference type="OrthoDB" id="185373at2759"/>
<dbReference type="Proteomes" id="UP000467841">
    <property type="component" value="Unassembled WGS sequence"/>
</dbReference>
<proteinExistence type="predicted"/>
<comment type="caution">
    <text evidence="1">The sequence shown here is derived from an EMBL/GenBank/DDBJ whole genome shotgun (WGS) entry which is preliminary data.</text>
</comment>
<evidence type="ECO:0000313" key="1">
    <source>
        <dbReference type="EMBL" id="CAA7049763.1"/>
    </source>
</evidence>
<dbReference type="AlphaFoldDB" id="A0A6D2K9Q9"/>
<dbReference type="EMBL" id="CACVBM020001429">
    <property type="protein sequence ID" value="CAA7049763.1"/>
    <property type="molecule type" value="Genomic_DNA"/>
</dbReference>
<protein>
    <submittedName>
        <fullName evidence="1">Uncharacterized protein</fullName>
    </submittedName>
</protein>
<gene>
    <name evidence="1" type="ORF">MERR_LOCUS36998</name>
</gene>